<dbReference type="Proteomes" id="UP001292094">
    <property type="component" value="Unassembled WGS sequence"/>
</dbReference>
<accession>A0AAE1NGR2</accession>
<gene>
    <name evidence="2" type="ORF">Pmani_037925</name>
</gene>
<dbReference type="AlphaFoldDB" id="A0AAE1NGR2"/>
<comment type="caution">
    <text evidence="2">The sequence shown here is derived from an EMBL/GenBank/DDBJ whole genome shotgun (WGS) entry which is preliminary data.</text>
</comment>
<proteinExistence type="predicted"/>
<reference evidence="2" key="1">
    <citation type="submission" date="2023-11" db="EMBL/GenBank/DDBJ databases">
        <title>Genome assemblies of two species of porcelain crab, Petrolisthes cinctipes and Petrolisthes manimaculis (Anomura: Porcellanidae).</title>
        <authorList>
            <person name="Angst P."/>
        </authorList>
    </citation>
    <scope>NUCLEOTIDE SEQUENCE</scope>
    <source>
        <strain evidence="2">PB745_02</strain>
        <tissue evidence="2">Gill</tissue>
    </source>
</reference>
<organism evidence="2 3">
    <name type="scientific">Petrolisthes manimaculis</name>
    <dbReference type="NCBI Taxonomy" id="1843537"/>
    <lineage>
        <taxon>Eukaryota</taxon>
        <taxon>Metazoa</taxon>
        <taxon>Ecdysozoa</taxon>
        <taxon>Arthropoda</taxon>
        <taxon>Crustacea</taxon>
        <taxon>Multicrustacea</taxon>
        <taxon>Malacostraca</taxon>
        <taxon>Eumalacostraca</taxon>
        <taxon>Eucarida</taxon>
        <taxon>Decapoda</taxon>
        <taxon>Pleocyemata</taxon>
        <taxon>Anomura</taxon>
        <taxon>Galatheoidea</taxon>
        <taxon>Porcellanidae</taxon>
        <taxon>Petrolisthes</taxon>
    </lineage>
</organism>
<keyword evidence="3" id="KW-1185">Reference proteome</keyword>
<sequence>MEGWREDDKGGGERVDDGYTKKWKGMKGCGRGWRREKGERWRDGEGGGGEGGRVEVKVEKEVRVEERKGEVNNREL</sequence>
<evidence type="ECO:0000313" key="3">
    <source>
        <dbReference type="Proteomes" id="UP001292094"/>
    </source>
</evidence>
<feature type="compositionally biased region" description="Basic and acidic residues" evidence="1">
    <location>
        <begin position="1"/>
        <end position="20"/>
    </location>
</feature>
<evidence type="ECO:0000313" key="2">
    <source>
        <dbReference type="EMBL" id="KAK4289091.1"/>
    </source>
</evidence>
<name>A0AAE1NGR2_9EUCA</name>
<evidence type="ECO:0000256" key="1">
    <source>
        <dbReference type="SAM" id="MobiDB-lite"/>
    </source>
</evidence>
<protein>
    <submittedName>
        <fullName evidence="2">Uncharacterized protein</fullName>
    </submittedName>
</protein>
<dbReference type="EMBL" id="JAWZYT010005992">
    <property type="protein sequence ID" value="KAK4289091.1"/>
    <property type="molecule type" value="Genomic_DNA"/>
</dbReference>
<feature type="region of interest" description="Disordered" evidence="1">
    <location>
        <begin position="1"/>
        <end position="22"/>
    </location>
</feature>